<feature type="transmembrane region" description="Helical" evidence="1">
    <location>
        <begin position="45"/>
        <end position="65"/>
    </location>
</feature>
<comment type="caution">
    <text evidence="3">The sequence shown here is derived from an EMBL/GenBank/DDBJ whole genome shotgun (WGS) entry which is preliminary data.</text>
</comment>
<dbReference type="AlphaFoldDB" id="L1MAW8"/>
<feature type="transmembrane region" description="Helical" evidence="1">
    <location>
        <begin position="77"/>
        <end position="96"/>
    </location>
</feature>
<dbReference type="OrthoDB" id="359029at2"/>
<feature type="domain" description="DUF1980" evidence="2">
    <location>
        <begin position="141"/>
        <end position="220"/>
    </location>
</feature>
<name>L1MAW8_9CORY</name>
<gene>
    <name evidence="3" type="ORF">HMPREF9997_02460</name>
</gene>
<dbReference type="PATRIC" id="fig|1035195.3.peg.2198"/>
<feature type="transmembrane region" description="Helical" evidence="1">
    <location>
        <begin position="12"/>
        <end position="39"/>
    </location>
</feature>
<keyword evidence="1" id="KW-1133">Transmembrane helix</keyword>
<keyword evidence="1" id="KW-0472">Membrane</keyword>
<evidence type="ECO:0000256" key="1">
    <source>
        <dbReference type="SAM" id="Phobius"/>
    </source>
</evidence>
<sequence>MHDSRGVAKPRDLFSGALVLGLGLCLIFLAATGLVFRYVQPGFRPWVGAAGALLTALGVWTFSSIAEDRTAGPFPRVGTALLLPILLVALVLPGALQFASTGPSKLVPDQPHAPLTSSVNDMTLLELYERYFFDDPTLLDGHTIRTAGMLHRGDNGWEVRRFRIICCAADASEYAVPITGTVPHAQEGKWVEVIGTASTQPELTLTIRSITSIREPARPYL</sequence>
<reference evidence="3 4" key="1">
    <citation type="submission" date="2012-05" db="EMBL/GenBank/DDBJ databases">
        <authorList>
            <person name="Weinstock G."/>
            <person name="Sodergren E."/>
            <person name="Lobos E.A."/>
            <person name="Fulton L."/>
            <person name="Fulton R."/>
            <person name="Courtney L."/>
            <person name="Fronick C."/>
            <person name="O'Laughlin M."/>
            <person name="Godfrey J."/>
            <person name="Wilson R.M."/>
            <person name="Miner T."/>
            <person name="Farmer C."/>
            <person name="Delehaunty K."/>
            <person name="Cordes M."/>
            <person name="Minx P."/>
            <person name="Tomlinson C."/>
            <person name="Chen J."/>
            <person name="Wollam A."/>
            <person name="Pepin K.H."/>
            <person name="Bhonagiri V."/>
            <person name="Zhang X."/>
            <person name="Suruliraj S."/>
            <person name="Warren W."/>
            <person name="Mitreva M."/>
            <person name="Mardis E.R."/>
            <person name="Wilson R.K."/>
        </authorList>
    </citation>
    <scope>NUCLEOTIDE SEQUENCE [LARGE SCALE GENOMIC DNA]</scope>
    <source>
        <strain evidence="3 4">F0235</strain>
    </source>
</reference>
<evidence type="ECO:0000313" key="3">
    <source>
        <dbReference type="EMBL" id="EKX88096.1"/>
    </source>
</evidence>
<dbReference type="Proteomes" id="UP000010445">
    <property type="component" value="Unassembled WGS sequence"/>
</dbReference>
<proteinExistence type="predicted"/>
<accession>L1MAW8</accession>
<keyword evidence="1" id="KW-0812">Transmembrane</keyword>
<dbReference type="Pfam" id="PF21537">
    <property type="entry name" value="DUF1980_C"/>
    <property type="match status" value="1"/>
</dbReference>
<evidence type="ECO:0000313" key="4">
    <source>
        <dbReference type="Proteomes" id="UP000010445"/>
    </source>
</evidence>
<dbReference type="HOGENOM" id="CLU_079638_1_0_11"/>
<keyword evidence="4" id="KW-1185">Reference proteome</keyword>
<protein>
    <submittedName>
        <fullName evidence="3">TIGR03943 family protein</fullName>
    </submittedName>
</protein>
<dbReference type="STRING" id="1035195.HMPREF9997_02460"/>
<dbReference type="eggNOG" id="COG3689">
    <property type="taxonomic scope" value="Bacteria"/>
</dbReference>
<dbReference type="RefSeq" id="WP_006062264.1">
    <property type="nucleotide sequence ID" value="NZ_KB290824.1"/>
</dbReference>
<dbReference type="InterPro" id="IPR048447">
    <property type="entry name" value="DUF1980_C"/>
</dbReference>
<organism evidence="3 4">
    <name type="scientific">Corynebacterium durum F0235</name>
    <dbReference type="NCBI Taxonomy" id="1035195"/>
    <lineage>
        <taxon>Bacteria</taxon>
        <taxon>Bacillati</taxon>
        <taxon>Actinomycetota</taxon>
        <taxon>Actinomycetes</taxon>
        <taxon>Mycobacteriales</taxon>
        <taxon>Corynebacteriaceae</taxon>
        <taxon>Corynebacterium</taxon>
    </lineage>
</organism>
<evidence type="ECO:0000259" key="2">
    <source>
        <dbReference type="Pfam" id="PF21537"/>
    </source>
</evidence>
<dbReference type="EMBL" id="AMEM01000040">
    <property type="protein sequence ID" value="EKX88096.1"/>
    <property type="molecule type" value="Genomic_DNA"/>
</dbReference>